<evidence type="ECO:0000256" key="1">
    <source>
        <dbReference type="SAM" id="MobiDB-lite"/>
    </source>
</evidence>
<evidence type="ECO:0000313" key="2">
    <source>
        <dbReference type="EMBL" id="UQC91545.1"/>
    </source>
</evidence>
<feature type="compositionally biased region" description="Basic and acidic residues" evidence="1">
    <location>
        <begin position="105"/>
        <end position="118"/>
    </location>
</feature>
<dbReference type="EMBL" id="CP019481">
    <property type="protein sequence ID" value="UQC91545.1"/>
    <property type="molecule type" value="Genomic_DNA"/>
</dbReference>
<feature type="region of interest" description="Disordered" evidence="1">
    <location>
        <begin position="132"/>
        <end position="151"/>
    </location>
</feature>
<proteinExistence type="predicted"/>
<evidence type="ECO:0000313" key="3">
    <source>
        <dbReference type="Proteomes" id="UP000830671"/>
    </source>
</evidence>
<dbReference type="KEGG" id="clup:CLUP02_17081"/>
<sequence>MRNLWAQVLEFRGIYLCLGAGWSTTQVWALRRDWGAERRGTTYKFWNLEPPWSRSGALVSVWYTGARPSRCIPLASERTGHTLAKGRAAAVAERESERGSWQQSKGEEKRHHSLGEPTVKGREISTALGPAMRPSLNLSSQAMGSRGRRTRQSCRKPWSNMYITTEPCSSRYLCPCRYPQYLLPSTHV</sequence>
<dbReference type="GeneID" id="73351006"/>
<accession>A0A9Q8T9I7</accession>
<keyword evidence="3" id="KW-1185">Reference proteome</keyword>
<gene>
    <name evidence="2" type="ORF">CLUP02_17081</name>
</gene>
<reference evidence="2" key="1">
    <citation type="journal article" date="2021" name="Mol. Plant Microbe Interact.">
        <title>Complete Genome Sequence of the Plant-Pathogenic Fungus Colletotrichum lupini.</title>
        <authorList>
            <person name="Baroncelli R."/>
            <person name="Pensec F."/>
            <person name="Da Lio D."/>
            <person name="Boufleur T."/>
            <person name="Vicente I."/>
            <person name="Sarrocco S."/>
            <person name="Picot A."/>
            <person name="Baraldi E."/>
            <person name="Sukno S."/>
            <person name="Thon M."/>
            <person name="Le Floch G."/>
        </authorList>
    </citation>
    <scope>NUCLEOTIDE SEQUENCE</scope>
    <source>
        <strain evidence="2">IMI 504893</strain>
    </source>
</reference>
<feature type="region of interest" description="Disordered" evidence="1">
    <location>
        <begin position="93"/>
        <end position="118"/>
    </location>
</feature>
<dbReference type="Proteomes" id="UP000830671">
    <property type="component" value="Chromosome 9"/>
</dbReference>
<name>A0A9Q8T9I7_9PEZI</name>
<protein>
    <submittedName>
        <fullName evidence="2">Uncharacterized protein</fullName>
    </submittedName>
</protein>
<dbReference type="AlphaFoldDB" id="A0A9Q8T9I7"/>
<organism evidence="2 3">
    <name type="scientific">Colletotrichum lupini</name>
    <dbReference type="NCBI Taxonomy" id="145971"/>
    <lineage>
        <taxon>Eukaryota</taxon>
        <taxon>Fungi</taxon>
        <taxon>Dikarya</taxon>
        <taxon>Ascomycota</taxon>
        <taxon>Pezizomycotina</taxon>
        <taxon>Sordariomycetes</taxon>
        <taxon>Hypocreomycetidae</taxon>
        <taxon>Glomerellales</taxon>
        <taxon>Glomerellaceae</taxon>
        <taxon>Colletotrichum</taxon>
        <taxon>Colletotrichum acutatum species complex</taxon>
    </lineage>
</organism>
<dbReference type="RefSeq" id="XP_049153143.1">
    <property type="nucleotide sequence ID" value="XM_049295996.1"/>
</dbReference>